<dbReference type="SMART" id="SM00382">
    <property type="entry name" value="AAA"/>
    <property type="match status" value="1"/>
</dbReference>
<evidence type="ECO:0000256" key="6">
    <source>
        <dbReference type="ARBA" id="ARBA00047984"/>
    </source>
</evidence>
<feature type="domain" description="Helicase ATP-binding" evidence="7">
    <location>
        <begin position="42"/>
        <end position="210"/>
    </location>
</feature>
<dbReference type="InterPro" id="IPR014001">
    <property type="entry name" value="Helicase_ATP-bd"/>
</dbReference>
<keyword evidence="3" id="KW-0378">Hydrolase</keyword>
<name>A0A1Y9HDZ7_ANOFN</name>
<dbReference type="STRING" id="62324.A0A1Y9HDZ7"/>
<sequence>MDSGLSSRNSTVGNQYRSYMKQENAKQQRHSLPIYSVRKSLMELVRKSTTIIVLGETGSGKTTQMPQFIYEAGLNGDKTIAITQPRRVAAITVAKWVAMEMGTNLGDVVGYTVRFEDMTSGNTQIKYMTDGILCREALSDRQLRNYNVIILDEVHERTVATDVLLGVVKKAQQIRASKRMPPLKVIIMSATMDCDHFANYFSDCPIVYLQGRTYQVKVYQMVEKMHYIEACLKTVVEIHQTQPAGDVLVFLTGQEEIDATVNKMRRLAKSFPSDLPKLAVYPMYAALPQTQQLDVFNPAPSNVRKVIFATNIAETSITINGIRYVVDCGRAKVRSYDPITGMDMLKVCWISQAQAHQRTGRAGRVSDGICFRTYSKEAYEHLDKMTAPEILRCNLSATILNLLVMGVNYKDFDFIDKPPEEAIVGALLELKALNAISSVENPILTALGGRMARFPLDPKYSKMLLSASKFGCLEEMLTIIAMLSGENIFTNSAQKREQMLIAHSKFYDKSGDHITLLKVFNEFKTKTKPKMWCFDNFLHERNLTHAASIREQLSEICKAFDIPSSSCGNDTTPVAKCLLTGLFANIATKQPDHLYLTSASGLKARIHPSSSISGKLRPPVVIYTELVATRLNYLRNVTEIDPAWIDEVVPNVNLRQTKHLSEHTFRSCQGHK</sequence>
<protein>
    <recommendedName>
        <fullName evidence="1">RNA helicase</fullName>
        <ecNumber evidence="1">3.6.4.13</ecNumber>
    </recommendedName>
</protein>
<dbReference type="Gene3D" id="1.20.120.1080">
    <property type="match status" value="1"/>
</dbReference>
<comment type="catalytic activity">
    <reaction evidence="6">
        <text>ATP + H2O = ADP + phosphate + H(+)</text>
        <dbReference type="Rhea" id="RHEA:13065"/>
        <dbReference type="ChEBI" id="CHEBI:15377"/>
        <dbReference type="ChEBI" id="CHEBI:15378"/>
        <dbReference type="ChEBI" id="CHEBI:30616"/>
        <dbReference type="ChEBI" id="CHEBI:43474"/>
        <dbReference type="ChEBI" id="CHEBI:456216"/>
        <dbReference type="EC" id="3.6.4.13"/>
    </reaction>
</comment>
<dbReference type="PANTHER" id="PTHR18934:SF118">
    <property type="entry name" value="ATP-DEPENDENT RNA HELICASE DHX33"/>
    <property type="match status" value="1"/>
</dbReference>
<dbReference type="InterPro" id="IPR027417">
    <property type="entry name" value="P-loop_NTPase"/>
</dbReference>
<dbReference type="GO" id="GO:0045943">
    <property type="term" value="P:positive regulation of transcription by RNA polymerase I"/>
    <property type="evidence" value="ECO:0007669"/>
    <property type="project" value="TreeGrafter"/>
</dbReference>
<dbReference type="GO" id="GO:0003724">
    <property type="term" value="F:RNA helicase activity"/>
    <property type="evidence" value="ECO:0007669"/>
    <property type="project" value="UniProtKB-EC"/>
</dbReference>
<evidence type="ECO:0000259" key="7">
    <source>
        <dbReference type="PROSITE" id="PS51192"/>
    </source>
</evidence>
<evidence type="ECO:0000256" key="4">
    <source>
        <dbReference type="ARBA" id="ARBA00022806"/>
    </source>
</evidence>
<dbReference type="Pfam" id="PF00271">
    <property type="entry name" value="Helicase_C"/>
    <property type="match status" value="1"/>
</dbReference>
<keyword evidence="2" id="KW-0547">Nucleotide-binding</keyword>
<dbReference type="EnsemblMetazoa" id="AFUN016479-RA">
    <property type="protein sequence ID" value="AFUN016479-PA"/>
    <property type="gene ID" value="AFUN016479"/>
</dbReference>
<evidence type="ECO:0000259" key="8">
    <source>
        <dbReference type="PROSITE" id="PS51194"/>
    </source>
</evidence>
<dbReference type="SMART" id="SM00490">
    <property type="entry name" value="HELICc"/>
    <property type="match status" value="1"/>
</dbReference>
<dbReference type="CDD" id="cd18791">
    <property type="entry name" value="SF2_C_RHA"/>
    <property type="match status" value="1"/>
</dbReference>
<reference evidence="9" key="1">
    <citation type="submission" date="2020-05" db="UniProtKB">
        <authorList>
            <consortium name="EnsemblMetazoa"/>
        </authorList>
    </citation>
    <scope>IDENTIFICATION</scope>
    <source>
        <strain evidence="9">FUMOZ</strain>
    </source>
</reference>
<accession>A0A1Y9HDZ7</accession>
<dbReference type="InterPro" id="IPR011709">
    <property type="entry name" value="DEAD-box_helicase_OB_fold"/>
</dbReference>
<dbReference type="Gene3D" id="3.40.50.300">
    <property type="entry name" value="P-loop containing nucleotide triphosphate hydrolases"/>
    <property type="match status" value="2"/>
</dbReference>
<evidence type="ECO:0000256" key="1">
    <source>
        <dbReference type="ARBA" id="ARBA00012552"/>
    </source>
</evidence>
<dbReference type="EC" id="3.6.4.13" evidence="1"/>
<organism evidence="9">
    <name type="scientific">Anopheles funestus</name>
    <name type="common">African malaria mosquito</name>
    <dbReference type="NCBI Taxonomy" id="62324"/>
    <lineage>
        <taxon>Eukaryota</taxon>
        <taxon>Metazoa</taxon>
        <taxon>Ecdysozoa</taxon>
        <taxon>Arthropoda</taxon>
        <taxon>Hexapoda</taxon>
        <taxon>Insecta</taxon>
        <taxon>Pterygota</taxon>
        <taxon>Neoptera</taxon>
        <taxon>Endopterygota</taxon>
        <taxon>Diptera</taxon>
        <taxon>Nematocera</taxon>
        <taxon>Culicoidea</taxon>
        <taxon>Culicidae</taxon>
        <taxon>Anophelinae</taxon>
        <taxon>Anopheles</taxon>
    </lineage>
</organism>
<dbReference type="PROSITE" id="PS51192">
    <property type="entry name" value="HELICASE_ATP_BIND_1"/>
    <property type="match status" value="1"/>
</dbReference>
<dbReference type="FunFam" id="3.40.50.300:FF:000750">
    <property type="entry name" value="Putative ATP-dependent RNA helicase DHX33"/>
    <property type="match status" value="1"/>
</dbReference>
<dbReference type="GO" id="GO:0003725">
    <property type="term" value="F:double-stranded RNA binding"/>
    <property type="evidence" value="ECO:0007669"/>
    <property type="project" value="TreeGrafter"/>
</dbReference>
<dbReference type="PANTHER" id="PTHR18934">
    <property type="entry name" value="ATP-DEPENDENT RNA HELICASE"/>
    <property type="match status" value="1"/>
</dbReference>
<dbReference type="SMART" id="SM00847">
    <property type="entry name" value="HA2"/>
    <property type="match status" value="1"/>
</dbReference>
<dbReference type="PROSITE" id="PS51194">
    <property type="entry name" value="HELICASE_CTER"/>
    <property type="match status" value="1"/>
</dbReference>
<evidence type="ECO:0000313" key="9">
    <source>
        <dbReference type="EnsemblMetazoa" id="AFUN016479-PA"/>
    </source>
</evidence>
<dbReference type="AlphaFoldDB" id="A0A1Y9HDZ7"/>
<dbReference type="Pfam" id="PF21010">
    <property type="entry name" value="HA2_C"/>
    <property type="match status" value="1"/>
</dbReference>
<dbReference type="VEuPathDB" id="VectorBase:AFUN016479"/>
<dbReference type="VEuPathDB" id="VectorBase:AFUN2_013489"/>
<dbReference type="GO" id="GO:0016787">
    <property type="term" value="F:hydrolase activity"/>
    <property type="evidence" value="ECO:0007669"/>
    <property type="project" value="UniProtKB-KW"/>
</dbReference>
<dbReference type="SUPFAM" id="SSF52540">
    <property type="entry name" value="P-loop containing nucleoside triphosphate hydrolases"/>
    <property type="match status" value="1"/>
</dbReference>
<keyword evidence="4" id="KW-0347">Helicase</keyword>
<dbReference type="GO" id="GO:0005730">
    <property type="term" value="C:nucleolus"/>
    <property type="evidence" value="ECO:0007669"/>
    <property type="project" value="TreeGrafter"/>
</dbReference>
<proteinExistence type="predicted"/>
<dbReference type="FunFam" id="3.40.50.300:FF:000145">
    <property type="entry name" value="probable ATP-dependent RNA helicase DHX40"/>
    <property type="match status" value="1"/>
</dbReference>
<dbReference type="GO" id="GO:0005524">
    <property type="term" value="F:ATP binding"/>
    <property type="evidence" value="ECO:0007669"/>
    <property type="project" value="UniProtKB-KW"/>
</dbReference>
<evidence type="ECO:0000256" key="2">
    <source>
        <dbReference type="ARBA" id="ARBA00022741"/>
    </source>
</evidence>
<keyword evidence="5" id="KW-0067">ATP-binding</keyword>
<dbReference type="InterPro" id="IPR001650">
    <property type="entry name" value="Helicase_C-like"/>
</dbReference>
<dbReference type="SMART" id="SM00487">
    <property type="entry name" value="DEXDc"/>
    <property type="match status" value="1"/>
</dbReference>
<dbReference type="InterPro" id="IPR011545">
    <property type="entry name" value="DEAD/DEAH_box_helicase_dom"/>
</dbReference>
<dbReference type="Pfam" id="PF07717">
    <property type="entry name" value="OB_NTP_bind"/>
    <property type="match status" value="1"/>
</dbReference>
<dbReference type="InterPro" id="IPR003593">
    <property type="entry name" value="AAA+_ATPase"/>
</dbReference>
<evidence type="ECO:0000256" key="5">
    <source>
        <dbReference type="ARBA" id="ARBA00022840"/>
    </source>
</evidence>
<dbReference type="InterPro" id="IPR007502">
    <property type="entry name" value="Helicase-assoc_dom"/>
</dbReference>
<dbReference type="Pfam" id="PF00270">
    <property type="entry name" value="DEAD"/>
    <property type="match status" value="1"/>
</dbReference>
<dbReference type="CDD" id="cd17978">
    <property type="entry name" value="DEXHc_DHX33"/>
    <property type="match status" value="1"/>
</dbReference>
<feature type="domain" description="Helicase C-terminal" evidence="8">
    <location>
        <begin position="227"/>
        <end position="406"/>
    </location>
</feature>
<evidence type="ECO:0000256" key="3">
    <source>
        <dbReference type="ARBA" id="ARBA00022801"/>
    </source>
</evidence>